<dbReference type="SUPFAM" id="SSF55486">
    <property type="entry name" value="Metalloproteases ('zincins'), catalytic domain"/>
    <property type="match status" value="1"/>
</dbReference>
<protein>
    <submittedName>
        <fullName evidence="1">Phage head morphogenesis protein</fullName>
    </submittedName>
</protein>
<sequence>MSDIVKDLTNYRIKGIEKAEIEYYKQLTQTLDRIEAQIVSLADTSLPRTAGKLIELQSAVAIRPKIKAILDKEYLPFADRVVRKGFGEQAKRVERQFKTIGLIPPEFQELTKGDLALVQNLKKQYYTQFKDVSNNFTRILSDKVYQNTLVGTEFTVLEKELRESINGIYATSSDPAVNRLVDYVKNNKGNPALASRVDAAVKILQTKYASTRVGENMKRYAGQILNDSLRDFDATLNFSKAKDAGLTYVKYYGDVIPTTRTLCRNMINGVYDKSGKGIYTIAEVTRIWNSTSWSGKKGGTPMVVRGGYNCRHQFSYVNPDWYEEDGEESNKLKDIVPTIKKQTNINVSSFANPITIKNIKTVPLKESQARINKSVQKGFDDARYPRKPDGSARNRFSNKQFIGKTELGNISDENATKISILFDELNDLAKKYNVPQLRGITVTKKMRAIASMGDGVLQINANGFNFKQRHKTVIDFYNRKYNTKLKTLKNWKLGDNPDLKPWGAEFYFDNDFDMLRNTFYHEFGHHIHQMKYVTKKTKDYGIGFRPKVEQQLSKIRKRISPSKYGDSNNQEWFAENFSLYSMNRKDLVDPQFIKLIEELQ</sequence>
<proteinExistence type="predicted"/>
<dbReference type="Gene3D" id="3.40.390.10">
    <property type="entry name" value="Collagenase (Catalytic Domain)"/>
    <property type="match status" value="1"/>
</dbReference>
<reference evidence="1" key="2">
    <citation type="submission" date="2015-03" db="EMBL/GenBank/DDBJ databases">
        <authorList>
            <person name="Chow C.-E.T."/>
            <person name="Winget D.M."/>
            <person name="White R.A.III."/>
            <person name="Hallam S.J."/>
            <person name="Suttle C.A."/>
        </authorList>
    </citation>
    <scope>NUCLEOTIDE SEQUENCE</scope>
    <source>
        <strain evidence="1">Oxic1_10</strain>
    </source>
</reference>
<dbReference type="GO" id="GO:0008237">
    <property type="term" value="F:metallopeptidase activity"/>
    <property type="evidence" value="ECO:0007669"/>
    <property type="project" value="InterPro"/>
</dbReference>
<accession>A0A0F7LAJ7</accession>
<name>A0A0F7LAJ7_9VIRU</name>
<reference evidence="1" key="1">
    <citation type="journal article" date="2015" name="Front. Microbiol.">
        <title>Combining genomic sequencing methods to explore viral diversity and reveal potential virus-host interactions.</title>
        <authorList>
            <person name="Chow C.E."/>
            <person name="Winget D.M."/>
            <person name="White R.A.III."/>
            <person name="Hallam S.J."/>
            <person name="Suttle C.A."/>
        </authorList>
    </citation>
    <scope>NUCLEOTIDE SEQUENCE</scope>
    <source>
        <strain evidence="1">Oxic1_10</strain>
    </source>
</reference>
<dbReference type="EMBL" id="KR029605">
    <property type="protein sequence ID" value="AKH48573.1"/>
    <property type="molecule type" value="Genomic_DNA"/>
</dbReference>
<dbReference type="InterPro" id="IPR024079">
    <property type="entry name" value="MetalloPept_cat_dom_sf"/>
</dbReference>
<organism evidence="1">
    <name type="scientific">uncultured marine virus</name>
    <dbReference type="NCBI Taxonomy" id="186617"/>
    <lineage>
        <taxon>Viruses</taxon>
        <taxon>environmental samples</taxon>
    </lineage>
</organism>
<evidence type="ECO:0000313" key="1">
    <source>
        <dbReference type="EMBL" id="AKH48573.1"/>
    </source>
</evidence>